<gene>
    <name evidence="6" type="ORF">HT585_09500</name>
</gene>
<keyword evidence="7" id="KW-1185">Reference proteome</keyword>
<dbReference type="InterPro" id="IPR024607">
    <property type="entry name" value="Sulfatase_CS"/>
</dbReference>
<dbReference type="InterPro" id="IPR017850">
    <property type="entry name" value="Alkaline_phosphatase_core_sf"/>
</dbReference>
<keyword evidence="2" id="KW-0479">Metal-binding</keyword>
<evidence type="ECO:0000313" key="6">
    <source>
        <dbReference type="EMBL" id="NVD39088.1"/>
    </source>
</evidence>
<evidence type="ECO:0000256" key="3">
    <source>
        <dbReference type="ARBA" id="ARBA00022801"/>
    </source>
</evidence>
<dbReference type="CDD" id="cd16025">
    <property type="entry name" value="PAS_like"/>
    <property type="match status" value="1"/>
</dbReference>
<accession>A0A7Y6Q4V3</accession>
<protein>
    <submittedName>
        <fullName evidence="6">Arylsulfatase</fullName>
    </submittedName>
</protein>
<dbReference type="SUPFAM" id="SSF53649">
    <property type="entry name" value="Alkaline phosphatase-like"/>
    <property type="match status" value="1"/>
</dbReference>
<evidence type="ECO:0000256" key="4">
    <source>
        <dbReference type="ARBA" id="ARBA00022837"/>
    </source>
</evidence>
<comment type="similarity">
    <text evidence="1">Belongs to the sulfatase family.</text>
</comment>
<dbReference type="InterPro" id="IPR006311">
    <property type="entry name" value="TAT_signal"/>
</dbReference>
<dbReference type="GO" id="GO:0046872">
    <property type="term" value="F:metal ion binding"/>
    <property type="evidence" value="ECO:0007669"/>
    <property type="project" value="UniProtKB-KW"/>
</dbReference>
<keyword evidence="4" id="KW-0106">Calcium</keyword>
<dbReference type="PROSITE" id="PS51318">
    <property type="entry name" value="TAT"/>
    <property type="match status" value="1"/>
</dbReference>
<keyword evidence="3" id="KW-0378">Hydrolase</keyword>
<dbReference type="Gene3D" id="3.40.720.10">
    <property type="entry name" value="Alkaline Phosphatase, subunit A"/>
    <property type="match status" value="1"/>
</dbReference>
<dbReference type="GO" id="GO:0016787">
    <property type="term" value="F:hydrolase activity"/>
    <property type="evidence" value="ECO:0007669"/>
    <property type="project" value="UniProtKB-KW"/>
</dbReference>
<feature type="domain" description="Sulfatase N-terminal" evidence="5">
    <location>
        <begin position="70"/>
        <end position="480"/>
    </location>
</feature>
<reference evidence="6 7" key="1">
    <citation type="submission" date="2020-06" db="EMBL/GenBank/DDBJ databases">
        <authorList>
            <person name="Grouzdev D.S."/>
        </authorList>
    </citation>
    <scope>NUCLEOTIDE SEQUENCE [LARGE SCALE GENOMIC DNA]</scope>
    <source>
        <strain evidence="6 7">HO-A22</strain>
    </source>
</reference>
<dbReference type="Proteomes" id="UP000520198">
    <property type="component" value="Unassembled WGS sequence"/>
</dbReference>
<proteinExistence type="inferred from homology"/>
<dbReference type="Gene3D" id="3.30.1120.10">
    <property type="match status" value="1"/>
</dbReference>
<dbReference type="RefSeq" id="WP_176352669.1">
    <property type="nucleotide sequence ID" value="NZ_JABWDU010000002.1"/>
</dbReference>
<dbReference type="InterPro" id="IPR050738">
    <property type="entry name" value="Sulfatase"/>
</dbReference>
<comment type="caution">
    <text evidence="6">The sequence shown here is derived from an EMBL/GenBank/DDBJ whole genome shotgun (WGS) entry which is preliminary data.</text>
</comment>
<evidence type="ECO:0000259" key="5">
    <source>
        <dbReference type="Pfam" id="PF00884"/>
    </source>
</evidence>
<dbReference type="PANTHER" id="PTHR42693">
    <property type="entry name" value="ARYLSULFATASE FAMILY MEMBER"/>
    <property type="match status" value="1"/>
</dbReference>
<dbReference type="EMBL" id="JABWDU010000002">
    <property type="protein sequence ID" value="NVD39088.1"/>
    <property type="molecule type" value="Genomic_DNA"/>
</dbReference>
<name>A0A7Y6Q4V3_9HYPH</name>
<organism evidence="6 7">
    <name type="scientific">Ensifer oleiphilus</name>
    <dbReference type="NCBI Taxonomy" id="2742698"/>
    <lineage>
        <taxon>Bacteria</taxon>
        <taxon>Pseudomonadati</taxon>
        <taxon>Pseudomonadota</taxon>
        <taxon>Alphaproteobacteria</taxon>
        <taxon>Hyphomicrobiales</taxon>
        <taxon>Rhizobiaceae</taxon>
        <taxon>Sinorhizobium/Ensifer group</taxon>
        <taxon>Ensifer</taxon>
    </lineage>
</organism>
<evidence type="ECO:0000256" key="2">
    <source>
        <dbReference type="ARBA" id="ARBA00022723"/>
    </source>
</evidence>
<evidence type="ECO:0000313" key="7">
    <source>
        <dbReference type="Proteomes" id="UP000520198"/>
    </source>
</evidence>
<dbReference type="InterPro" id="IPR000917">
    <property type="entry name" value="Sulfatase_N"/>
</dbReference>
<dbReference type="PROSITE" id="PS00523">
    <property type="entry name" value="SULFATASE_1"/>
    <property type="match status" value="1"/>
</dbReference>
<sequence length="816" mass="89405">MSDDIKLTRRGVLLGSTAIAATAGLGARPAEAELKEYPPGQAFTGVIGRTFDVSQPAWPAPTRAREGAANVLFIVLDDTGFGQLGCFGSPIHTPNLDALAADGLRYSNMHTTALCSPSRSCFLTGRNHHSNGMACITEGSEGFPGANGQIPFENGFLSEILQENGYNSYALGKWHLTPAEQTSAAGPYNRWPLGRGFERYFGFLGGDTHQYYPELVRDNSQTEPDKTPEEGYHLTPDLVAKARSMIADSKQVAPNKPFFMYFAPGAMHAPHHVPKEWADKYKGQFDDGWDAYREKVFAKQKEIGIIPENTVLSRHDPDVQDWQKLSADERRLFARMMEVFAGFLEHTDHYIGELIAFLKDMGEYENTLIMVVSDNGASAEGGPNGSVNEGKFFNNVPDDLQQNLAAIDDLGGPKYFNHYAFGWTHAGNTPFRRWKRETYRGGVSDPFIIAWPKGIKARGEIRSQYCHGIDMVPTVLDALDLEPPAQIRGVTQSPIQGFSLKSSFDDADAPSLHITQYFEMFGHRSLYHDGWRAVCPWPGTSFTESGLTFGAPISYDKLTELDAKGWELYNLKEDFSETKNLAETERERLIAMIGMWYVEAGKYNVLPIDSRGTARFADERPQIAANRKKYIYYPGTQVVPGSAAPYLVNVAHSISVEANVPNGGAEGVLLSMGGVDGGFSFYVQEGKLVYGYNYVADQRFTVRSDAAIPEGDHIFSFEFTPTGKADIAKGRGVPANIKLFVDGKQVGSGDLPVTIPISLGLAAGVCVGADSGSPTMDTAYTAPYPFTGTVKKALVDVTGEAVEDMAAKMKVYLSRQ</sequence>
<evidence type="ECO:0000256" key="1">
    <source>
        <dbReference type="ARBA" id="ARBA00008779"/>
    </source>
</evidence>
<dbReference type="Pfam" id="PF00884">
    <property type="entry name" value="Sulfatase"/>
    <property type="match status" value="1"/>
</dbReference>
<dbReference type="AlphaFoldDB" id="A0A7Y6Q4V3"/>
<dbReference type="PANTHER" id="PTHR42693:SF43">
    <property type="entry name" value="BLL2667 PROTEIN"/>
    <property type="match status" value="1"/>
</dbReference>